<protein>
    <recommendedName>
        <fullName evidence="3">DUF4270 domain-containing protein</fullName>
    </recommendedName>
</protein>
<proteinExistence type="predicted"/>
<evidence type="ECO:0000313" key="2">
    <source>
        <dbReference type="Proteomes" id="UP000054172"/>
    </source>
</evidence>
<evidence type="ECO:0008006" key="3">
    <source>
        <dbReference type="Google" id="ProtNLM"/>
    </source>
</evidence>
<sequence>MRSIHIFLTLTLAGLALTLASCDRERQEFGNEFAEESGKLHLRQAISREMIAFTDTVLVPPTKNFSKATLGELHDATFGTTSGVFAQTLQPASYDSIVFNDQSHVDSAFFSFRISRGLGNSPLRVRVSQLPRRLSTGDGDVADSLYAGGRIIAEGTVAAGEQLVKLPLAADWVRAFLTGAVGRTQKPASWTDYFYGVRVEAVRVNASDAGRLAVFTAGVPGNGLHLYWHNDQKAGVLEVLSKDKNAGYAALNRDFRGSRMGQLLTEDSAQQNRTGKAYITSGGGARLVIDFSPLVAQWKDSMPLSLNRAELRIPLAADNAAYGDTLISQLHAWTKNGTTYTRTEEERKSEAIYDGKYNRNRGYFSLNLTTTMQAVLMGMIPENKLYLFPDNNSNGIGRSVLATPLASGQPMELVLTYTKL</sequence>
<organism evidence="1 2">
    <name type="scientific">Candidatus [Bacteroides] periocalifornicus</name>
    <dbReference type="NCBI Taxonomy" id="1702214"/>
    <lineage>
        <taxon>Bacteria</taxon>
        <taxon>Pseudomonadati</taxon>
        <taxon>Bacteroidota</taxon>
    </lineage>
</organism>
<dbReference type="Proteomes" id="UP000054172">
    <property type="component" value="Unassembled WGS sequence"/>
</dbReference>
<dbReference type="InterPro" id="IPR025366">
    <property type="entry name" value="DUF4270"/>
</dbReference>
<accession>A0A0Q4B5V9</accession>
<dbReference type="PROSITE" id="PS51257">
    <property type="entry name" value="PROKAR_LIPOPROTEIN"/>
    <property type="match status" value="1"/>
</dbReference>
<name>A0A0Q4B5V9_9BACT</name>
<dbReference type="PATRIC" id="fig|1702214.3.peg.1075"/>
<comment type="caution">
    <text evidence="1">The sequence shown here is derived from an EMBL/GenBank/DDBJ whole genome shotgun (WGS) entry which is preliminary data.</text>
</comment>
<gene>
    <name evidence="1" type="ORF">AL399_07390</name>
</gene>
<dbReference type="Pfam" id="PF14092">
    <property type="entry name" value="DUF4270"/>
    <property type="match status" value="1"/>
</dbReference>
<dbReference type="EMBL" id="LIIK01000039">
    <property type="protein sequence ID" value="KQM08416.1"/>
    <property type="molecule type" value="Genomic_DNA"/>
</dbReference>
<keyword evidence="2" id="KW-1185">Reference proteome</keyword>
<dbReference type="AlphaFoldDB" id="A0A0Q4B5V9"/>
<reference evidence="1" key="1">
    <citation type="submission" date="2015-08" db="EMBL/GenBank/DDBJ databases">
        <title>Candidatus Bacteriodes Periocalifornicus.</title>
        <authorList>
            <person name="McLean J.S."/>
            <person name="Kelley S."/>
        </authorList>
    </citation>
    <scope>NUCLEOTIDE SEQUENCE [LARGE SCALE GENOMIC DNA]</scope>
    <source>
        <strain evidence="1">12B</strain>
    </source>
</reference>
<dbReference type="STRING" id="1702214.AL399_07390"/>
<evidence type="ECO:0000313" key="1">
    <source>
        <dbReference type="EMBL" id="KQM08416.1"/>
    </source>
</evidence>